<dbReference type="PANTHER" id="PTHR30383:SF5">
    <property type="entry name" value="SGNH HYDROLASE-TYPE ESTERASE DOMAIN-CONTAINING PROTEIN"/>
    <property type="match status" value="1"/>
</dbReference>
<keyword evidence="3" id="KW-1185">Reference proteome</keyword>
<dbReference type="CDD" id="cd00229">
    <property type="entry name" value="SGNH_hydrolase"/>
    <property type="match status" value="1"/>
</dbReference>
<name>A0A3N4GJ99_9LACT</name>
<protein>
    <submittedName>
        <fullName evidence="2">SGNH/GDSL hydrolase family protein</fullName>
    </submittedName>
</protein>
<keyword evidence="2" id="KW-0378">Hydrolase</keyword>
<dbReference type="Proteomes" id="UP000273977">
    <property type="component" value="Unassembled WGS sequence"/>
</dbReference>
<evidence type="ECO:0000259" key="1">
    <source>
        <dbReference type="Pfam" id="PF13472"/>
    </source>
</evidence>
<feature type="domain" description="SGNH hydrolase-type esterase" evidence="1">
    <location>
        <begin position="8"/>
        <end position="195"/>
    </location>
</feature>
<evidence type="ECO:0000313" key="2">
    <source>
        <dbReference type="EMBL" id="RPA60636.1"/>
    </source>
</evidence>
<comment type="caution">
    <text evidence="2">The sequence shown here is derived from an EMBL/GenBank/DDBJ whole genome shotgun (WGS) entry which is preliminary data.</text>
</comment>
<dbReference type="InterPro" id="IPR036514">
    <property type="entry name" value="SGNH_hydro_sf"/>
</dbReference>
<dbReference type="InterPro" id="IPR008265">
    <property type="entry name" value="Lipase_GDSL_AS"/>
</dbReference>
<dbReference type="AlphaFoldDB" id="A0A3N4GJ99"/>
<dbReference type="SUPFAM" id="SSF52266">
    <property type="entry name" value="SGNH hydrolase"/>
    <property type="match status" value="1"/>
</dbReference>
<dbReference type="GO" id="GO:0004622">
    <property type="term" value="F:phosphatidylcholine lysophospholipase activity"/>
    <property type="evidence" value="ECO:0007669"/>
    <property type="project" value="TreeGrafter"/>
</dbReference>
<dbReference type="PANTHER" id="PTHR30383">
    <property type="entry name" value="THIOESTERASE 1/PROTEASE 1/LYSOPHOSPHOLIPASE L1"/>
    <property type="match status" value="1"/>
</dbReference>
<dbReference type="Pfam" id="PF13472">
    <property type="entry name" value="Lipase_GDSL_2"/>
    <property type="match status" value="1"/>
</dbReference>
<dbReference type="PROSITE" id="PS01098">
    <property type="entry name" value="LIPASE_GDSL_SER"/>
    <property type="match status" value="1"/>
</dbReference>
<dbReference type="InterPro" id="IPR051532">
    <property type="entry name" value="Ester_Hydrolysis_Enzymes"/>
</dbReference>
<accession>A0A3N4GJ99</accession>
<gene>
    <name evidence="2" type="ORF">EF384_04635</name>
</gene>
<dbReference type="InterPro" id="IPR013830">
    <property type="entry name" value="SGNH_hydro"/>
</dbReference>
<evidence type="ECO:0000313" key="3">
    <source>
        <dbReference type="Proteomes" id="UP000273977"/>
    </source>
</evidence>
<organism evidence="2 3">
    <name type="scientific">Aerococcus agrisoli</name>
    <dbReference type="NCBI Taxonomy" id="2487350"/>
    <lineage>
        <taxon>Bacteria</taxon>
        <taxon>Bacillati</taxon>
        <taxon>Bacillota</taxon>
        <taxon>Bacilli</taxon>
        <taxon>Lactobacillales</taxon>
        <taxon>Aerococcaceae</taxon>
        <taxon>Aerococcus</taxon>
    </lineage>
</organism>
<reference evidence="2 3" key="1">
    <citation type="submission" date="2018-11" db="EMBL/GenBank/DDBJ databases">
        <title>Aerococcus sp. SJQ22, whole genome shotgun sequence.</title>
        <authorList>
            <person name="Sun L."/>
            <person name="Gao X."/>
            <person name="Chen W."/>
            <person name="Huang K."/>
        </authorList>
    </citation>
    <scope>NUCLEOTIDE SEQUENCE [LARGE SCALE GENOMIC DNA]</scope>
    <source>
        <strain evidence="2 3">SJQ22</strain>
    </source>
</reference>
<dbReference type="GO" id="GO:0006629">
    <property type="term" value="P:lipid metabolic process"/>
    <property type="evidence" value="ECO:0007669"/>
    <property type="project" value="InterPro"/>
</dbReference>
<dbReference type="EMBL" id="RKMG01000011">
    <property type="protein sequence ID" value="RPA60636.1"/>
    <property type="molecule type" value="Genomic_DNA"/>
</dbReference>
<sequence>MMMKNILILGDSLTDAGRDKKNEKDLGQGYVRTIQNEMPETTVINRGFNGARAIDLLFEVENLATEIQGADALVLFIGVNDVWSSQYRSEADWASKLESFTGHFALLIDSISKHLPAQSSVYIVLPFARFAKDTEDGQILRDRLEQLNGVIRQIITDFKPDYIIVDLRQQLESAGFDWQGGLAVDGVHWSSEMHEFVGKEMADVLGRFVL</sequence>
<proteinExistence type="predicted"/>
<dbReference type="Gene3D" id="3.40.50.1110">
    <property type="entry name" value="SGNH hydrolase"/>
    <property type="match status" value="1"/>
</dbReference>